<dbReference type="GO" id="GO:0005524">
    <property type="term" value="F:ATP binding"/>
    <property type="evidence" value="ECO:0007669"/>
    <property type="project" value="UniProtKB-KW"/>
</dbReference>
<reference evidence="10" key="2">
    <citation type="submission" date="2020-07" db="EMBL/GenBank/DDBJ databases">
        <authorList>
            <person name="Pettersson B.M.F."/>
            <person name="Behra P.R.K."/>
            <person name="Ramesh M."/>
            <person name="Das S."/>
            <person name="Dasgupta S."/>
            <person name="Kirsebom L.A."/>
        </authorList>
    </citation>
    <scope>NUCLEOTIDE SEQUENCE</scope>
    <source>
        <strain evidence="10">DSM 44203</strain>
    </source>
</reference>
<proteinExistence type="inferred from homology"/>
<name>A0AAW5SMF3_MYCNV</name>
<dbReference type="GO" id="GO:0003872">
    <property type="term" value="F:6-phosphofructokinase activity"/>
    <property type="evidence" value="ECO:0007669"/>
    <property type="project" value="TreeGrafter"/>
</dbReference>
<dbReference type="NCBIfam" id="TIGR03168">
    <property type="entry name" value="1-PFK"/>
    <property type="match status" value="1"/>
</dbReference>
<dbReference type="Proteomes" id="UP001207528">
    <property type="component" value="Unassembled WGS sequence"/>
</dbReference>
<evidence type="ECO:0000313" key="10">
    <source>
        <dbReference type="EMBL" id="MCV7024812.1"/>
    </source>
</evidence>
<evidence type="ECO:0000256" key="1">
    <source>
        <dbReference type="ARBA" id="ARBA00010688"/>
    </source>
</evidence>
<evidence type="ECO:0000256" key="7">
    <source>
        <dbReference type="SAM" id="MobiDB-lite"/>
    </source>
</evidence>
<dbReference type="PROSITE" id="PS00583">
    <property type="entry name" value="PFKB_KINASES_1"/>
    <property type="match status" value="1"/>
</dbReference>
<evidence type="ECO:0000256" key="3">
    <source>
        <dbReference type="ARBA" id="ARBA00022741"/>
    </source>
</evidence>
<organism evidence="10 12">
    <name type="scientific">Mycolicibacterium novocastrense</name>
    <name type="common">Mycobacterium novocastrense</name>
    <dbReference type="NCBI Taxonomy" id="59813"/>
    <lineage>
        <taxon>Bacteria</taxon>
        <taxon>Bacillati</taxon>
        <taxon>Actinomycetota</taxon>
        <taxon>Actinomycetes</taxon>
        <taxon>Mycobacteriales</taxon>
        <taxon>Mycobacteriaceae</taxon>
        <taxon>Mycolicibacterium</taxon>
    </lineage>
</organism>
<dbReference type="PROSITE" id="PS00584">
    <property type="entry name" value="PFKB_KINASES_2"/>
    <property type="match status" value="1"/>
</dbReference>
<comment type="similarity">
    <text evidence="1">Belongs to the carbohydrate kinase PfkB family.</text>
</comment>
<comment type="caution">
    <text evidence="10">The sequence shown here is derived from an EMBL/GenBank/DDBJ whole genome shotgun (WGS) entry which is preliminary data.</text>
</comment>
<dbReference type="Pfam" id="PF00294">
    <property type="entry name" value="PfkB"/>
    <property type="match status" value="1"/>
</dbReference>
<keyword evidence="11" id="KW-1185">Reference proteome</keyword>
<dbReference type="SUPFAM" id="SSF53613">
    <property type="entry name" value="Ribokinase-like"/>
    <property type="match status" value="1"/>
</dbReference>
<dbReference type="Gene3D" id="3.40.1190.20">
    <property type="match status" value="1"/>
</dbReference>
<dbReference type="PANTHER" id="PTHR46566:SF2">
    <property type="entry name" value="ATP-DEPENDENT 6-PHOSPHOFRUCTOKINASE ISOZYME 2"/>
    <property type="match status" value="1"/>
</dbReference>
<dbReference type="InterPro" id="IPR002173">
    <property type="entry name" value="Carboh/pur_kinase_PfkB_CS"/>
</dbReference>
<dbReference type="PANTHER" id="PTHR46566">
    <property type="entry name" value="1-PHOSPHOFRUCTOKINASE-RELATED"/>
    <property type="match status" value="1"/>
</dbReference>
<evidence type="ECO:0000256" key="2">
    <source>
        <dbReference type="ARBA" id="ARBA00022679"/>
    </source>
</evidence>
<sequence>MPEEPRAVALPPDFEPTEHRGAPESSADAKPMIVTLAMNPALDVTIDADIVRHTDKVRCEGARYDPGGGGVNVARFVRALGESVTAVYPAGGPTGAMVSELVDQADVPARRVPIANATRESFTVNERSTGNQFRFVFPGPRLVPAEQDRCLDELASAAASAEFVVASGSLPPGVPADFFERVAGLCRELGVLLILDTWGGGLRHVKSGVFVMKPSVRELRECVGLPLETESEQLAAAQGLIERGVTQAVVVSLGAEGALLVTPHDGYRFPPLPVQAVSSVGAGDAMVAGMTVGLTRAWPLVESVRFGIAAATAKLLMPGTAACTRADVERFFEVVPEPLQISGESEAVRD</sequence>
<dbReference type="CDD" id="cd01164">
    <property type="entry name" value="FruK_PfkB_like"/>
    <property type="match status" value="1"/>
</dbReference>
<gene>
    <name evidence="10" type="ORF">H7I77_15925</name>
    <name evidence="9" type="ORF">RMCN_5935</name>
</gene>
<dbReference type="EMBL" id="JACKTI010000042">
    <property type="protein sequence ID" value="MCV7024812.1"/>
    <property type="molecule type" value="Genomic_DNA"/>
</dbReference>
<keyword evidence="2 6" id="KW-0808">Transferase</keyword>
<dbReference type="EMBL" id="BCTA01000099">
    <property type="protein sequence ID" value="GAT12802.1"/>
    <property type="molecule type" value="Genomic_DNA"/>
</dbReference>
<feature type="region of interest" description="Disordered" evidence="7">
    <location>
        <begin position="1"/>
        <end position="26"/>
    </location>
</feature>
<keyword evidence="3" id="KW-0547">Nucleotide-binding</keyword>
<evidence type="ECO:0000313" key="9">
    <source>
        <dbReference type="EMBL" id="GAT12802.1"/>
    </source>
</evidence>
<evidence type="ECO:0000256" key="4">
    <source>
        <dbReference type="ARBA" id="ARBA00022777"/>
    </source>
</evidence>
<feature type="domain" description="Carbohydrate kinase PfkB" evidence="8">
    <location>
        <begin position="39"/>
        <end position="324"/>
    </location>
</feature>
<reference evidence="9 11" key="1">
    <citation type="journal article" date="2016" name="Genome Announc.">
        <title>Draft Genome Sequences of Five Rapidly Growing Mycobacterium Species, M. thermoresistibile, M. fortuitum subsp. acetamidolyticum, M. canariasense, M. brisbanense, and M. novocastrense.</title>
        <authorList>
            <person name="Katahira K."/>
            <person name="Ogura Y."/>
            <person name="Gotoh Y."/>
            <person name="Hayashi T."/>
        </authorList>
    </citation>
    <scope>NUCLEOTIDE SEQUENCE [LARGE SCALE GENOMIC DNA]</scope>
    <source>
        <strain evidence="9 11">JCM18114</strain>
    </source>
</reference>
<evidence type="ECO:0000256" key="5">
    <source>
        <dbReference type="ARBA" id="ARBA00022840"/>
    </source>
</evidence>
<dbReference type="InterPro" id="IPR017583">
    <property type="entry name" value="Tagatose/fructose_Pkinase"/>
</dbReference>
<evidence type="ECO:0000256" key="6">
    <source>
        <dbReference type="PIRNR" id="PIRNR000535"/>
    </source>
</evidence>
<dbReference type="InterPro" id="IPR029056">
    <property type="entry name" value="Ribokinase-like"/>
</dbReference>
<protein>
    <submittedName>
        <fullName evidence="10">1-phosphofructokinase family hexose kinase</fullName>
    </submittedName>
    <submittedName>
        <fullName evidence="9">Phosphofructokinase pfkB</fullName>
    </submittedName>
</protein>
<accession>A0AAW5SMF3</accession>
<evidence type="ECO:0000313" key="11">
    <source>
        <dbReference type="Proteomes" id="UP000069773"/>
    </source>
</evidence>
<keyword evidence="4" id="KW-0418">Kinase</keyword>
<dbReference type="GO" id="GO:0005829">
    <property type="term" value="C:cytosol"/>
    <property type="evidence" value="ECO:0007669"/>
    <property type="project" value="TreeGrafter"/>
</dbReference>
<reference evidence="10" key="3">
    <citation type="journal article" date="2022" name="BMC Genomics">
        <title>Comparative genome analysis of mycobacteria focusing on tRNA and non-coding RNA.</title>
        <authorList>
            <person name="Behra P.R.K."/>
            <person name="Pettersson B.M.F."/>
            <person name="Ramesh M."/>
            <person name="Das S."/>
            <person name="Dasgupta S."/>
            <person name="Kirsebom L.A."/>
        </authorList>
    </citation>
    <scope>NUCLEOTIDE SEQUENCE</scope>
    <source>
        <strain evidence="10">DSM 44203</strain>
    </source>
</reference>
<keyword evidence="5" id="KW-0067">ATP-binding</keyword>
<dbReference type="AlphaFoldDB" id="A0AAW5SMF3"/>
<evidence type="ECO:0000259" key="8">
    <source>
        <dbReference type="Pfam" id="PF00294"/>
    </source>
</evidence>
<dbReference type="PIRSF" id="PIRSF000535">
    <property type="entry name" value="1PFK/6PFK/LacC"/>
    <property type="match status" value="1"/>
</dbReference>
<dbReference type="Proteomes" id="UP000069773">
    <property type="component" value="Unassembled WGS sequence"/>
</dbReference>
<dbReference type="InterPro" id="IPR011611">
    <property type="entry name" value="PfkB_dom"/>
</dbReference>
<evidence type="ECO:0000313" key="12">
    <source>
        <dbReference type="Proteomes" id="UP001207528"/>
    </source>
</evidence>